<dbReference type="AlphaFoldDB" id="A0A821WPG9"/>
<comment type="subcellular location">
    <subcellularLocation>
        <location evidence="4">Endoplasmic reticulum membrane</location>
        <topology evidence="4">Peripheral membrane protein</topology>
    </subcellularLocation>
    <subcellularLocation>
        <location evidence="3">Microsome membrane</location>
        <topology evidence="3">Peripheral membrane protein</topology>
    </subcellularLocation>
</comment>
<comment type="caution">
    <text evidence="17">The sequence shown here is derived from an EMBL/GenBank/DDBJ whole genome shotgun (WGS) entry which is preliminary data.</text>
</comment>
<evidence type="ECO:0000256" key="10">
    <source>
        <dbReference type="ARBA" id="ARBA00023002"/>
    </source>
</evidence>
<evidence type="ECO:0000313" key="17">
    <source>
        <dbReference type="EMBL" id="CAF4928352.1"/>
    </source>
</evidence>
<dbReference type="PROSITE" id="PS00086">
    <property type="entry name" value="CYTOCHROME_P450"/>
    <property type="match status" value="1"/>
</dbReference>
<dbReference type="Pfam" id="PF00067">
    <property type="entry name" value="p450"/>
    <property type="match status" value="1"/>
</dbReference>
<name>A0A821WPG9_9NEOP</name>
<protein>
    <recommendedName>
        <fullName evidence="19">Cytochrome P450</fullName>
    </recommendedName>
</protein>
<dbReference type="SUPFAM" id="SSF48264">
    <property type="entry name" value="Cytochrome P450"/>
    <property type="match status" value="1"/>
</dbReference>
<dbReference type="InterPro" id="IPR001128">
    <property type="entry name" value="Cyt_P450"/>
</dbReference>
<dbReference type="GO" id="GO:0005789">
    <property type="term" value="C:endoplasmic reticulum membrane"/>
    <property type="evidence" value="ECO:0007669"/>
    <property type="project" value="UniProtKB-SubCell"/>
</dbReference>
<organism evidence="17 18">
    <name type="scientific">Pieris macdunnoughi</name>
    <dbReference type="NCBI Taxonomy" id="345717"/>
    <lineage>
        <taxon>Eukaryota</taxon>
        <taxon>Metazoa</taxon>
        <taxon>Ecdysozoa</taxon>
        <taxon>Arthropoda</taxon>
        <taxon>Hexapoda</taxon>
        <taxon>Insecta</taxon>
        <taxon>Pterygota</taxon>
        <taxon>Neoptera</taxon>
        <taxon>Endopterygota</taxon>
        <taxon>Lepidoptera</taxon>
        <taxon>Glossata</taxon>
        <taxon>Ditrysia</taxon>
        <taxon>Papilionoidea</taxon>
        <taxon>Pieridae</taxon>
        <taxon>Pierinae</taxon>
        <taxon>Pieris</taxon>
    </lineage>
</organism>
<dbReference type="GO" id="GO:0005506">
    <property type="term" value="F:iron ion binding"/>
    <property type="evidence" value="ECO:0007669"/>
    <property type="project" value="InterPro"/>
</dbReference>
<dbReference type="InterPro" id="IPR002401">
    <property type="entry name" value="Cyt_P450_E_grp-I"/>
</dbReference>
<feature type="chain" id="PRO_5032276017" description="Cytochrome P450" evidence="16">
    <location>
        <begin position="23"/>
        <end position="488"/>
    </location>
</feature>
<comment type="similarity">
    <text evidence="5 15">Belongs to the cytochrome P450 family.</text>
</comment>
<keyword evidence="11 14" id="KW-0408">Iron</keyword>
<evidence type="ECO:0000256" key="16">
    <source>
        <dbReference type="SAM" id="SignalP"/>
    </source>
</evidence>
<proteinExistence type="inferred from homology"/>
<evidence type="ECO:0000256" key="4">
    <source>
        <dbReference type="ARBA" id="ARBA00004406"/>
    </source>
</evidence>
<comment type="function">
    <text evidence="2">May be involved in the metabolism of insect hormones and in the breakdown of synthetic insecticides.</text>
</comment>
<keyword evidence="7 14" id="KW-0479">Metal-binding</keyword>
<evidence type="ECO:0000256" key="15">
    <source>
        <dbReference type="RuleBase" id="RU000461"/>
    </source>
</evidence>
<evidence type="ECO:0000256" key="14">
    <source>
        <dbReference type="PIRSR" id="PIRSR602401-1"/>
    </source>
</evidence>
<gene>
    <name evidence="17" type="ORF">PMACD_LOCUS13630</name>
</gene>
<evidence type="ECO:0000256" key="7">
    <source>
        <dbReference type="ARBA" id="ARBA00022723"/>
    </source>
</evidence>
<dbReference type="OrthoDB" id="1470350at2759"/>
<keyword evidence="8" id="KW-0256">Endoplasmic reticulum</keyword>
<evidence type="ECO:0000256" key="12">
    <source>
        <dbReference type="ARBA" id="ARBA00023033"/>
    </source>
</evidence>
<evidence type="ECO:0000256" key="13">
    <source>
        <dbReference type="ARBA" id="ARBA00023136"/>
    </source>
</evidence>
<dbReference type="GO" id="GO:0016705">
    <property type="term" value="F:oxidoreductase activity, acting on paired donors, with incorporation or reduction of molecular oxygen"/>
    <property type="evidence" value="ECO:0007669"/>
    <property type="project" value="InterPro"/>
</dbReference>
<dbReference type="PRINTS" id="PR00385">
    <property type="entry name" value="P450"/>
</dbReference>
<evidence type="ECO:0000256" key="6">
    <source>
        <dbReference type="ARBA" id="ARBA00022617"/>
    </source>
</evidence>
<keyword evidence="18" id="KW-1185">Reference proteome</keyword>
<evidence type="ECO:0008006" key="19">
    <source>
        <dbReference type="Google" id="ProtNLM"/>
    </source>
</evidence>
<evidence type="ECO:0000313" key="18">
    <source>
        <dbReference type="Proteomes" id="UP000663880"/>
    </source>
</evidence>
<accession>A0A821WPG9</accession>
<dbReference type="InterPro" id="IPR050196">
    <property type="entry name" value="Cytochrome_P450_Monoox"/>
</dbReference>
<dbReference type="InterPro" id="IPR036396">
    <property type="entry name" value="Cyt_P450_sf"/>
</dbReference>
<feature type="binding site" description="axial binding residue" evidence="14">
    <location>
        <position position="434"/>
    </location>
    <ligand>
        <name>heme</name>
        <dbReference type="ChEBI" id="CHEBI:30413"/>
    </ligand>
    <ligandPart>
        <name>Fe</name>
        <dbReference type="ChEBI" id="CHEBI:18248"/>
    </ligandPart>
</feature>
<evidence type="ECO:0000256" key="1">
    <source>
        <dbReference type="ARBA" id="ARBA00001971"/>
    </source>
</evidence>
<keyword evidence="13" id="KW-0472">Membrane</keyword>
<evidence type="ECO:0000256" key="2">
    <source>
        <dbReference type="ARBA" id="ARBA00003690"/>
    </source>
</evidence>
<evidence type="ECO:0000256" key="5">
    <source>
        <dbReference type="ARBA" id="ARBA00010617"/>
    </source>
</evidence>
<dbReference type="Gene3D" id="1.10.630.10">
    <property type="entry name" value="Cytochrome P450"/>
    <property type="match status" value="1"/>
</dbReference>
<evidence type="ECO:0000256" key="11">
    <source>
        <dbReference type="ARBA" id="ARBA00023004"/>
    </source>
</evidence>
<keyword evidence="9" id="KW-0492">Microsome</keyword>
<keyword evidence="6 14" id="KW-0349">Heme</keyword>
<comment type="cofactor">
    <cofactor evidence="1 14">
        <name>heme</name>
        <dbReference type="ChEBI" id="CHEBI:30413"/>
    </cofactor>
</comment>
<evidence type="ECO:0000256" key="3">
    <source>
        <dbReference type="ARBA" id="ARBA00004174"/>
    </source>
</evidence>
<sequence length="488" mass="56127">MYLWACLLVMICLCVLTWHWRARKNYAHLPSYTNLPLLGNAYKLYGNSRKLFLTFEDITKKCESANKPFVFWAGPTPILLLSDPDDIRLVANAFIEKPYYYKFANAWLGNGLFTAPGSIWKKNIKKMASTFIGPAVDQYQVFFNEQAQKLVKKLVREVDGDFFDPMPYLCFSALETICQVGLGVSKSKNLVTEEYYKAFHRTLELILDRGTNILMHPDWLYRLTPAHKELLKCVDVLHKVSKTIMNNKKIERALKNGDRHIDDKDSFKSLLDQLLELREHDPTLTDEQILWETATIILAGQETVATSLFYTLLVIGSRKDVQEKMYEEIMRTVGDRPIKKEDLVQLSYCEAVINESLRLYPPAVAVLRMADHDLKISSCTITKGTTAIINIWGAGRSKRSWGDDAAEFRPERWLPPNIPSTSSYLPFSSGKRACIGKKYSMAFLKTVLVHCIRSYEIISDESFNRMEFKIDIVLRPLKDCSMKIQPRK</sequence>
<keyword evidence="10 15" id="KW-0560">Oxidoreductase</keyword>
<keyword evidence="12 15" id="KW-0503">Monooxygenase</keyword>
<evidence type="ECO:0000256" key="9">
    <source>
        <dbReference type="ARBA" id="ARBA00022848"/>
    </source>
</evidence>
<keyword evidence="16" id="KW-0732">Signal</keyword>
<dbReference type="InterPro" id="IPR017972">
    <property type="entry name" value="Cyt_P450_CS"/>
</dbReference>
<dbReference type="GO" id="GO:0020037">
    <property type="term" value="F:heme binding"/>
    <property type="evidence" value="ECO:0007669"/>
    <property type="project" value="InterPro"/>
</dbReference>
<dbReference type="Proteomes" id="UP000663880">
    <property type="component" value="Unassembled WGS sequence"/>
</dbReference>
<feature type="signal peptide" evidence="16">
    <location>
        <begin position="1"/>
        <end position="22"/>
    </location>
</feature>
<evidence type="ECO:0000256" key="8">
    <source>
        <dbReference type="ARBA" id="ARBA00022824"/>
    </source>
</evidence>
<dbReference type="EMBL" id="CAJOBZ010000062">
    <property type="protein sequence ID" value="CAF4928352.1"/>
    <property type="molecule type" value="Genomic_DNA"/>
</dbReference>
<reference evidence="17" key="1">
    <citation type="submission" date="2021-02" db="EMBL/GenBank/DDBJ databases">
        <authorList>
            <person name="Steward A R."/>
        </authorList>
    </citation>
    <scope>NUCLEOTIDE SEQUENCE</scope>
</reference>
<dbReference type="PANTHER" id="PTHR24291">
    <property type="entry name" value="CYTOCHROME P450 FAMILY 4"/>
    <property type="match status" value="1"/>
</dbReference>
<dbReference type="PRINTS" id="PR00463">
    <property type="entry name" value="EP450I"/>
</dbReference>
<dbReference type="PANTHER" id="PTHR24291:SF189">
    <property type="entry name" value="CYTOCHROME P450 4C3-RELATED"/>
    <property type="match status" value="1"/>
</dbReference>
<dbReference type="GO" id="GO:0004497">
    <property type="term" value="F:monooxygenase activity"/>
    <property type="evidence" value="ECO:0007669"/>
    <property type="project" value="UniProtKB-KW"/>
</dbReference>